<accession>A0A9X1T7S5</accession>
<dbReference type="EMBL" id="JAJUWU010000029">
    <property type="protein sequence ID" value="MCE7030775.1"/>
    <property type="molecule type" value="Genomic_DNA"/>
</dbReference>
<evidence type="ECO:0000313" key="1">
    <source>
        <dbReference type="EMBL" id="MCE7030775.1"/>
    </source>
</evidence>
<dbReference type="AlphaFoldDB" id="A0A9X1T7S5"/>
<dbReference type="InterPro" id="IPR038573">
    <property type="entry name" value="BrnT_sf"/>
</dbReference>
<protein>
    <submittedName>
        <fullName evidence="1">BrnT family toxin</fullName>
    </submittedName>
</protein>
<evidence type="ECO:0000313" key="2">
    <source>
        <dbReference type="Proteomes" id="UP001139035"/>
    </source>
</evidence>
<name>A0A9X1T7S5_9HYPH</name>
<organism evidence="1 2">
    <name type="scientific">Jiella avicenniae</name>
    <dbReference type="NCBI Taxonomy" id="2907202"/>
    <lineage>
        <taxon>Bacteria</taxon>
        <taxon>Pseudomonadati</taxon>
        <taxon>Pseudomonadota</taxon>
        <taxon>Alphaproteobacteria</taxon>
        <taxon>Hyphomicrobiales</taxon>
        <taxon>Aurantimonadaceae</taxon>
        <taxon>Jiella</taxon>
    </lineage>
</organism>
<dbReference type="Proteomes" id="UP001139035">
    <property type="component" value="Unassembled WGS sequence"/>
</dbReference>
<sequence>MDFEYDPEKSASNKIKHGIDFEEAKRLFDDPDLLVIEATTSGERRYMAIGRLHARHWTAIFTPRGSKIRLISVRRSRRSEVGNYESA</sequence>
<dbReference type="RefSeq" id="WP_233721847.1">
    <property type="nucleotide sequence ID" value="NZ_JAJUWU010000029.1"/>
</dbReference>
<dbReference type="Gene3D" id="3.10.450.530">
    <property type="entry name" value="Ribonuclease toxin, BrnT, of type II toxin-antitoxin system"/>
    <property type="match status" value="1"/>
</dbReference>
<dbReference type="InterPro" id="IPR007460">
    <property type="entry name" value="BrnT_toxin"/>
</dbReference>
<keyword evidence="2" id="KW-1185">Reference proteome</keyword>
<reference evidence="1" key="1">
    <citation type="submission" date="2022-01" db="EMBL/GenBank/DDBJ databases">
        <title>Jiella avicenniae sp. nov., a novel endophytic bacterium isolated from bark of Avicennia marina.</title>
        <authorList>
            <person name="Tuo L."/>
        </authorList>
    </citation>
    <scope>NUCLEOTIDE SEQUENCE</scope>
    <source>
        <strain evidence="1">CBK1P-4</strain>
    </source>
</reference>
<comment type="caution">
    <text evidence="1">The sequence shown here is derived from an EMBL/GenBank/DDBJ whole genome shotgun (WGS) entry which is preliminary data.</text>
</comment>
<dbReference type="Pfam" id="PF04365">
    <property type="entry name" value="BrnT_toxin"/>
    <property type="match status" value="1"/>
</dbReference>
<proteinExistence type="predicted"/>
<gene>
    <name evidence="1" type="ORF">LZD57_22550</name>
</gene>